<dbReference type="Proteomes" id="UP001207408">
    <property type="component" value="Unassembled WGS sequence"/>
</dbReference>
<keyword evidence="1 2" id="KW-0238">DNA-binding</keyword>
<keyword evidence="3" id="KW-0812">Transmembrane</keyword>
<proteinExistence type="predicted"/>
<evidence type="ECO:0000259" key="4">
    <source>
        <dbReference type="PROSITE" id="PS50977"/>
    </source>
</evidence>
<protein>
    <submittedName>
        <fullName evidence="5">TetR/AcrR family transcriptional regulator</fullName>
    </submittedName>
</protein>
<keyword evidence="6" id="KW-1185">Reference proteome</keyword>
<dbReference type="InterPro" id="IPR001647">
    <property type="entry name" value="HTH_TetR"/>
</dbReference>
<dbReference type="Gene3D" id="1.10.357.10">
    <property type="entry name" value="Tetracycline Repressor, domain 2"/>
    <property type="match status" value="1"/>
</dbReference>
<name>A0AAE3ME10_9BACT</name>
<feature type="transmembrane region" description="Helical" evidence="3">
    <location>
        <begin position="145"/>
        <end position="164"/>
    </location>
</feature>
<dbReference type="AlphaFoldDB" id="A0AAE3ME10"/>
<evidence type="ECO:0000256" key="1">
    <source>
        <dbReference type="ARBA" id="ARBA00023125"/>
    </source>
</evidence>
<keyword evidence="3" id="KW-1133">Transmembrane helix</keyword>
<organism evidence="5 6">
    <name type="scientific">Plebeiibacterium marinum</name>
    <dbReference type="NCBI Taxonomy" id="2992111"/>
    <lineage>
        <taxon>Bacteria</taxon>
        <taxon>Pseudomonadati</taxon>
        <taxon>Bacteroidota</taxon>
        <taxon>Bacteroidia</taxon>
        <taxon>Marinilabiliales</taxon>
        <taxon>Marinilabiliaceae</taxon>
        <taxon>Plebeiibacterium</taxon>
    </lineage>
</organism>
<feature type="DNA-binding region" description="H-T-H motif" evidence="2">
    <location>
        <begin position="33"/>
        <end position="52"/>
    </location>
</feature>
<sequence length="242" mass="28383">MPSIREKKAIASRLKLIKTIGLVLKERGYSKLSINLISEESGVDKAFIYRHYTDFDGLLKAYINQQDYWLKNLSKLEGHQIEDHREFMKGLLINQFNDIYNNEELQQFLIWELGDKEGFTTSVAIQREILAEGLYSQARDVFNRYNINANMIYAFFIAGIYYLILHKEKSTFGEFDFTEKQDVEEFIKTLNWLIDLVFDKLETDNKMDDVAIKAHQKGMEVDDIVEITGLSKNRVNTLIHKY</sequence>
<dbReference type="RefSeq" id="WP_301199440.1">
    <property type="nucleotide sequence ID" value="NZ_JAPDPI010000019.1"/>
</dbReference>
<evidence type="ECO:0000313" key="5">
    <source>
        <dbReference type="EMBL" id="MCW3806068.1"/>
    </source>
</evidence>
<gene>
    <name evidence="5" type="ORF">OM074_10550</name>
</gene>
<evidence type="ECO:0000256" key="2">
    <source>
        <dbReference type="PROSITE-ProRule" id="PRU00335"/>
    </source>
</evidence>
<evidence type="ECO:0000313" key="6">
    <source>
        <dbReference type="Proteomes" id="UP001207408"/>
    </source>
</evidence>
<dbReference type="InterPro" id="IPR009057">
    <property type="entry name" value="Homeodomain-like_sf"/>
</dbReference>
<feature type="domain" description="HTH tetR-type" evidence="4">
    <location>
        <begin position="10"/>
        <end position="70"/>
    </location>
</feature>
<dbReference type="PROSITE" id="PS50977">
    <property type="entry name" value="HTH_TETR_2"/>
    <property type="match status" value="1"/>
</dbReference>
<keyword evidence="3" id="KW-0472">Membrane</keyword>
<dbReference type="SUPFAM" id="SSF46689">
    <property type="entry name" value="Homeodomain-like"/>
    <property type="match status" value="1"/>
</dbReference>
<accession>A0AAE3ME10</accession>
<dbReference type="GO" id="GO:0003677">
    <property type="term" value="F:DNA binding"/>
    <property type="evidence" value="ECO:0007669"/>
    <property type="project" value="UniProtKB-UniRule"/>
</dbReference>
<reference evidence="5" key="1">
    <citation type="submission" date="2022-10" db="EMBL/GenBank/DDBJ databases">
        <authorList>
            <person name="Yu W.X."/>
        </authorList>
    </citation>
    <scope>NUCLEOTIDE SEQUENCE</scope>
    <source>
        <strain evidence="5">D04</strain>
    </source>
</reference>
<dbReference type="EMBL" id="JAPDPI010000019">
    <property type="protein sequence ID" value="MCW3806068.1"/>
    <property type="molecule type" value="Genomic_DNA"/>
</dbReference>
<comment type="caution">
    <text evidence="5">The sequence shown here is derived from an EMBL/GenBank/DDBJ whole genome shotgun (WGS) entry which is preliminary data.</text>
</comment>
<dbReference type="Pfam" id="PF00440">
    <property type="entry name" value="TetR_N"/>
    <property type="match status" value="1"/>
</dbReference>
<evidence type="ECO:0000256" key="3">
    <source>
        <dbReference type="SAM" id="Phobius"/>
    </source>
</evidence>